<dbReference type="Proteomes" id="UP000018040">
    <property type="component" value="Unassembled WGS sequence"/>
</dbReference>
<comment type="caution">
    <text evidence="2">The sequence shown here is derived from an EMBL/GenBank/DDBJ whole genome shotgun (WGS) entry which is preliminary data.</text>
</comment>
<reference evidence="3" key="1">
    <citation type="submission" date="2012-02" db="EMBL/GenBank/DDBJ databases">
        <title>Genome sequencing of Giardia lamblia Genotypes A2 and B isolates (DH and GS) and comparative analysis with the genomes of Genotypes A1 and E (WB and Pig).</title>
        <authorList>
            <person name="Adam R."/>
            <person name="Dahlstrom E."/>
            <person name="Martens C."/>
            <person name="Bruno D."/>
            <person name="Barbian K."/>
            <person name="Porcella S.F."/>
            <person name="Nash T."/>
        </authorList>
    </citation>
    <scope>NUCLEOTIDE SEQUENCE</scope>
    <source>
        <strain evidence="3">GS</strain>
    </source>
</reference>
<proteinExistence type="predicted"/>
<evidence type="ECO:0000313" key="2">
    <source>
        <dbReference type="EMBL" id="ESU45048.1"/>
    </source>
</evidence>
<accession>V6U1H2</accession>
<reference evidence="2 3" key="2">
    <citation type="journal article" date="2013" name="Genome Biol. Evol.">
        <title>Genome sequencing of Giardia lamblia genotypes A2 and B isolates (DH and GS) and comparative analysis with the genomes of genotypes A1 and E (WB and Pig).</title>
        <authorList>
            <person name="Adam R.D."/>
            <person name="Dahlstrom E.W."/>
            <person name="Martens C.A."/>
            <person name="Bruno D.P."/>
            <person name="Barbian K.D."/>
            <person name="Ricklefs S.M."/>
            <person name="Hernandez M.M."/>
            <person name="Narla N.P."/>
            <person name="Patel R.B."/>
            <person name="Porcella S.F."/>
            <person name="Nash T.E."/>
        </authorList>
    </citation>
    <scope>NUCLEOTIDE SEQUENCE [LARGE SCALE GENOMIC DNA]</scope>
    <source>
        <strain evidence="2 3">GS</strain>
    </source>
</reference>
<sequence length="55" mass="5468">VSPSVTGGACTARFWEQLCARCGVLCVCRPGRPPGQGRPGCSRTSSAGCAGLGEG</sequence>
<dbReference type="AlphaFoldDB" id="V6U1H2"/>
<dbReference type="EMBL" id="AHHH01000011">
    <property type="protein sequence ID" value="ESU45048.1"/>
    <property type="molecule type" value="Genomic_DNA"/>
</dbReference>
<keyword evidence="2" id="KW-0346">Stress response</keyword>
<evidence type="ECO:0000256" key="1">
    <source>
        <dbReference type="SAM" id="MobiDB-lite"/>
    </source>
</evidence>
<gene>
    <name evidence="2" type="ORF">GSB_150778</name>
</gene>
<name>V6U1H2_GIAIN</name>
<evidence type="ECO:0000313" key="3">
    <source>
        <dbReference type="Proteomes" id="UP000018040"/>
    </source>
</evidence>
<feature type="region of interest" description="Disordered" evidence="1">
    <location>
        <begin position="32"/>
        <end position="55"/>
    </location>
</feature>
<feature type="non-terminal residue" evidence="2">
    <location>
        <position position="1"/>
    </location>
</feature>
<organism evidence="2 3">
    <name type="scientific">Giardia intestinalis</name>
    <name type="common">Giardia lamblia</name>
    <dbReference type="NCBI Taxonomy" id="5741"/>
    <lineage>
        <taxon>Eukaryota</taxon>
        <taxon>Metamonada</taxon>
        <taxon>Diplomonadida</taxon>
        <taxon>Hexamitidae</taxon>
        <taxon>Giardiinae</taxon>
        <taxon>Giardia</taxon>
    </lineage>
</organism>
<protein>
    <submittedName>
        <fullName evidence="2">Heat shock protein 82</fullName>
    </submittedName>
</protein>